<dbReference type="SUPFAM" id="SSF52833">
    <property type="entry name" value="Thioredoxin-like"/>
    <property type="match status" value="1"/>
</dbReference>
<reference evidence="2 3" key="1">
    <citation type="submission" date="2020-12" db="EMBL/GenBank/DDBJ databases">
        <title>FDA dAtabase for Regulatory Grade micrObial Sequences (FDA-ARGOS): Supporting development and validation of Infectious Disease Dx tests.</title>
        <authorList>
            <person name="Sproer C."/>
            <person name="Gronow S."/>
            <person name="Severitt S."/>
            <person name="Schroder I."/>
            <person name="Tallon L."/>
            <person name="Sadzewicz L."/>
            <person name="Zhao X."/>
            <person name="Boylan J."/>
            <person name="Ott S."/>
            <person name="Bowen H."/>
            <person name="Vavikolanu K."/>
            <person name="Mehta A."/>
            <person name="Aluvathingal J."/>
            <person name="Nadendla S."/>
            <person name="Lowell S."/>
            <person name="Myers T."/>
            <person name="Yan Y."/>
            <person name="Sichtig H."/>
        </authorList>
    </citation>
    <scope>NUCLEOTIDE SEQUENCE [LARGE SCALE GENOMIC DNA]</scope>
    <source>
        <strain evidence="2 3">FDAARGOS_1021</strain>
    </source>
</reference>
<accession>A0A7T4IUA2</accession>
<dbReference type="RefSeq" id="WP_198460181.1">
    <property type="nucleotide sequence ID" value="NZ_CP066059.1"/>
</dbReference>
<keyword evidence="1" id="KW-1133">Transmembrane helix</keyword>
<evidence type="ECO:0000313" key="2">
    <source>
        <dbReference type="EMBL" id="QQC36227.1"/>
    </source>
</evidence>
<keyword evidence="1" id="KW-0472">Membrane</keyword>
<keyword evidence="1" id="KW-0812">Transmembrane</keyword>
<sequence>MKLKYLLGVFSIVALFVIGYYFSNSVTQANTYNDRLPVFVHEDSEQIIHKLVRKKEGIYYFGFPTCPWCVELLPVFNEVLSEHKKTAFVVNVRDKNYTNRQNEVLEKFYKQYTGEDGLSVPFVVAIDKNANVKVHVGTVDDHDASKKRLTSVQKEELINVLSDLIR</sequence>
<dbReference type="AlphaFoldDB" id="A0A7T4IUA2"/>
<dbReference type="Proteomes" id="UP000595948">
    <property type="component" value="Chromosome"/>
</dbReference>
<protein>
    <submittedName>
        <fullName evidence="2">Transporter</fullName>
    </submittedName>
</protein>
<evidence type="ECO:0000256" key="1">
    <source>
        <dbReference type="SAM" id="Phobius"/>
    </source>
</evidence>
<dbReference type="Gene3D" id="3.40.30.10">
    <property type="entry name" value="Glutaredoxin"/>
    <property type="match status" value="1"/>
</dbReference>
<evidence type="ECO:0000313" key="3">
    <source>
        <dbReference type="Proteomes" id="UP000595948"/>
    </source>
</evidence>
<feature type="transmembrane region" description="Helical" evidence="1">
    <location>
        <begin position="5"/>
        <end position="23"/>
    </location>
</feature>
<organism evidence="2 3">
    <name type="scientific">Streptococcus oralis</name>
    <dbReference type="NCBI Taxonomy" id="1303"/>
    <lineage>
        <taxon>Bacteria</taxon>
        <taxon>Bacillati</taxon>
        <taxon>Bacillota</taxon>
        <taxon>Bacilli</taxon>
        <taxon>Lactobacillales</taxon>
        <taxon>Streptococcaceae</taxon>
        <taxon>Streptococcus</taxon>
    </lineage>
</organism>
<name>A0A7T4IUA2_STROR</name>
<dbReference type="InterPro" id="IPR036249">
    <property type="entry name" value="Thioredoxin-like_sf"/>
</dbReference>
<proteinExistence type="predicted"/>
<gene>
    <name evidence="2" type="ORF">I6H78_04365</name>
</gene>
<dbReference type="EMBL" id="CP066059">
    <property type="protein sequence ID" value="QQC36227.1"/>
    <property type="molecule type" value="Genomic_DNA"/>
</dbReference>